<evidence type="ECO:0000313" key="4">
    <source>
        <dbReference type="EMBL" id="BAD90006.1"/>
    </source>
</evidence>
<evidence type="ECO:0000259" key="2">
    <source>
        <dbReference type="Pfam" id="PF07940"/>
    </source>
</evidence>
<dbReference type="SUPFAM" id="SSF48230">
    <property type="entry name" value="Chondroitin AC/alginate lyase"/>
    <property type="match status" value="1"/>
</dbReference>
<dbReference type="InterPro" id="IPR032518">
    <property type="entry name" value="HepII_N"/>
</dbReference>
<dbReference type="SMR" id="Q5DWP2"/>
<dbReference type="GO" id="GO:0030313">
    <property type="term" value="C:cell envelope"/>
    <property type="evidence" value="ECO:0007669"/>
    <property type="project" value="UniProtKB-SubCell"/>
</dbReference>
<dbReference type="Pfam" id="PF07940">
    <property type="entry name" value="Hepar_II_III_C"/>
    <property type="match status" value="1"/>
</dbReference>
<dbReference type="Gene3D" id="2.70.98.70">
    <property type="match status" value="1"/>
</dbReference>
<dbReference type="PANTHER" id="PTHR38045">
    <property type="entry name" value="CHROMOSOME 1, WHOLE GENOME SHOTGUN SEQUENCE"/>
    <property type="match status" value="1"/>
</dbReference>
<dbReference type="PANTHER" id="PTHR38045:SF1">
    <property type="entry name" value="HEPARINASE II_III-LIKE PROTEIN"/>
    <property type="match status" value="1"/>
</dbReference>
<protein>
    <submittedName>
        <fullName evidence="4">Alginate lyase</fullName>
    </submittedName>
</protein>
<gene>
    <name evidence="4" type="primary">a1-IV'</name>
</gene>
<evidence type="ECO:0000256" key="1">
    <source>
        <dbReference type="ARBA" id="ARBA00004196"/>
    </source>
</evidence>
<dbReference type="Gene3D" id="1.50.10.100">
    <property type="entry name" value="Chondroitin AC/alginate lyase"/>
    <property type="match status" value="1"/>
</dbReference>
<feature type="domain" description="Heparinase II/III-like C-terminal" evidence="2">
    <location>
        <begin position="418"/>
        <end position="606"/>
    </location>
</feature>
<comment type="subcellular location">
    <subcellularLocation>
        <location evidence="1">Cell envelope</location>
    </subcellularLocation>
</comment>
<proteinExistence type="predicted"/>
<name>Q5DWP2_9SPHN</name>
<dbReference type="InterPro" id="IPR012480">
    <property type="entry name" value="Hepar_II_III_C"/>
</dbReference>
<dbReference type="AlphaFoldDB" id="Q5DWP2"/>
<dbReference type="EMBL" id="AB176667">
    <property type="protein sequence ID" value="BAD90006.1"/>
    <property type="molecule type" value="Genomic_DNA"/>
</dbReference>
<dbReference type="BRENDA" id="4.2.2.3">
    <property type="organism ID" value="5801"/>
</dbReference>
<dbReference type="InterPro" id="IPR008929">
    <property type="entry name" value="Chondroitin_lyas"/>
</dbReference>
<evidence type="ECO:0000259" key="3">
    <source>
        <dbReference type="Pfam" id="PF16332"/>
    </source>
</evidence>
<feature type="domain" description="Heparinase II N-terminal" evidence="3">
    <location>
        <begin position="51"/>
        <end position="386"/>
    </location>
</feature>
<reference evidence="4" key="1">
    <citation type="journal article" date="2005" name="J. Biosci. Bioeng.">
        <title>Molecular identification of Sphingomonas sp. A1 alginate lyase (A1-IV') as a member of novel polysaccharide lyase family 15 and implications in alginate lyase evolution.</title>
        <authorList>
            <person name="Hashimoto W."/>
            <person name="Miyake O."/>
            <person name="Ochiai A."/>
            <person name="Murata K."/>
        </authorList>
    </citation>
    <scope>NUCLEOTIDE SEQUENCE</scope>
    <source>
        <strain evidence="4">A1</strain>
    </source>
</reference>
<dbReference type="InterPro" id="IPR012364">
    <property type="entry name" value="Oligosacch_lyase"/>
</dbReference>
<keyword evidence="4" id="KW-0456">Lyase</keyword>
<dbReference type="GO" id="GO:0016829">
    <property type="term" value="F:lyase activity"/>
    <property type="evidence" value="ECO:0007669"/>
    <property type="project" value="UniProtKB-KW"/>
</dbReference>
<organism evidence="4">
    <name type="scientific">Sphingomonas sp. A1</name>
    <dbReference type="NCBI Taxonomy" id="90322"/>
    <lineage>
        <taxon>Bacteria</taxon>
        <taxon>Pseudomonadati</taxon>
        <taxon>Pseudomonadota</taxon>
        <taxon>Alphaproteobacteria</taxon>
        <taxon>Sphingomonadales</taxon>
        <taxon>Sphingomonadaceae</taxon>
        <taxon>Sphingomonas</taxon>
    </lineage>
</organism>
<dbReference type="PIRSF" id="PIRSF034409">
    <property type="entry name" value="Oligosach_lyase"/>
    <property type="match status" value="1"/>
</dbReference>
<dbReference type="CAZy" id="PL15">
    <property type="family name" value="Polysaccharide Lyase Family 15"/>
</dbReference>
<accession>Q5DWP2</accession>
<dbReference type="Pfam" id="PF16332">
    <property type="entry name" value="DUF4962"/>
    <property type="match status" value="1"/>
</dbReference>
<sequence length="812" mass="89721">MLKPDRKKQRNSKGAAMGWRRLVAVCLWGVTGLANAQQLPERDEALIAARVAALHTSLPKAHPRLLLTPGDIDGLRTFIHDAPANSQAGRLWQRVRVEALNESLPGEPQRIPRKFDADAARLWRDAYTLSNDTGFKAWRLAMTWLVTGDARYGREAARWLMALASWDVNGGIDIRNNDEAFIQSLRPMIFAYDWAYDALTPEERVTVEAAIAKRLEILWPRLTGKFSLTRATPPDNSLSHPMRFISTLGQGGVALWRELPGADRYVAWAYEYYARQFPVWGGDDGGWAEGMDYWSTGMTQHLRFLEAMQLLGVDDALARPFFRNNGYFGAYNLPLGQSSSFGDLTNVLSPNPNRRLLIEKFGLMQHDPVLLAYADAIGGGYPDKFSYYEFNAIDSLLHLYRRQGGRMAVGSLSELPIARAFRDIGWVDMHSAMGANDDVMLALKSSPYGSASHSFADQNAFVLSAFGQPLAISSGYREWYGSPHHVGWTRTTASKNAILIDGQGQPIMNASAKGRISRFYVGDRSAFATGDALDAYRALATQALRHVLFVDRRYFVMFDELAARQPVRFDWLLHARERMQVDDAHASITSAKADARLQVQFAWPTPSALSFSQTDEFAVPVDAAFRTKMAKEWHVRATTRSAAATQDFVALLYPYRNDGTVGAKLTALATTRGYALRVEAQLATDLILLGGEQERTAHSDAASASLSGLAGYVSRQGGAMRLALVEATRWQQGDVVLEASEPVTVEADVHDGTTRLKLQAHRALRLTLRGREWIGTAPRVNGLAATYDAASGSLVLDVPGTSSGDEVLITSR</sequence>